<protein>
    <recommendedName>
        <fullName evidence="9">Polynucleotide 5'-hydroxyl-kinase NOL9</fullName>
    </recommendedName>
</protein>
<dbReference type="InterPro" id="IPR032319">
    <property type="entry name" value="CLP1_P"/>
</dbReference>
<dbReference type="PANTHER" id="PTHR12755">
    <property type="entry name" value="CLEAVAGE/POLYADENYLATION FACTOR IA SUBUNIT CLP1P"/>
    <property type="match status" value="1"/>
</dbReference>
<dbReference type="GO" id="GO:0005524">
    <property type="term" value="F:ATP binding"/>
    <property type="evidence" value="ECO:0007669"/>
    <property type="project" value="UniProtKB-KW"/>
</dbReference>
<keyword evidence="5" id="KW-0547">Nucleotide-binding</keyword>
<evidence type="ECO:0000256" key="9">
    <source>
        <dbReference type="ARBA" id="ARBA00071212"/>
    </source>
</evidence>
<feature type="compositionally biased region" description="Acidic residues" evidence="10">
    <location>
        <begin position="147"/>
        <end position="156"/>
    </location>
</feature>
<feature type="domain" description="NOL9 N-terminal" evidence="12">
    <location>
        <begin position="365"/>
        <end position="509"/>
    </location>
</feature>
<feature type="region of interest" description="Disordered" evidence="10">
    <location>
        <begin position="43"/>
        <end position="80"/>
    </location>
</feature>
<organism evidence="14 15">
    <name type="scientific">Leptidea sinapis</name>
    <dbReference type="NCBI Taxonomy" id="189913"/>
    <lineage>
        <taxon>Eukaryota</taxon>
        <taxon>Metazoa</taxon>
        <taxon>Ecdysozoa</taxon>
        <taxon>Arthropoda</taxon>
        <taxon>Hexapoda</taxon>
        <taxon>Insecta</taxon>
        <taxon>Pterygota</taxon>
        <taxon>Neoptera</taxon>
        <taxon>Endopterygota</taxon>
        <taxon>Lepidoptera</taxon>
        <taxon>Glossata</taxon>
        <taxon>Ditrysia</taxon>
        <taxon>Papilionoidea</taxon>
        <taxon>Pieridae</taxon>
        <taxon>Dismorphiinae</taxon>
        <taxon>Leptidea</taxon>
    </lineage>
</organism>
<dbReference type="PANTHER" id="PTHR12755:SF3">
    <property type="entry name" value="POLYNUCLEOTIDE 5'-HYDROXYL-KINASE NOL9"/>
    <property type="match status" value="1"/>
</dbReference>
<dbReference type="GO" id="GO:0005730">
    <property type="term" value="C:nucleolus"/>
    <property type="evidence" value="ECO:0007669"/>
    <property type="project" value="UniProtKB-SubCell"/>
</dbReference>
<keyword evidence="8" id="KW-0539">Nucleus</keyword>
<feature type="compositionally biased region" description="Basic and acidic residues" evidence="10">
    <location>
        <begin position="69"/>
        <end position="80"/>
    </location>
</feature>
<accession>A0A5E4QVT8</accession>
<gene>
    <name evidence="14" type="ORF">LSINAPIS_LOCUS11576</name>
</gene>
<evidence type="ECO:0000256" key="1">
    <source>
        <dbReference type="ARBA" id="ARBA00004604"/>
    </source>
</evidence>
<evidence type="ECO:0000256" key="3">
    <source>
        <dbReference type="ARBA" id="ARBA00022552"/>
    </source>
</evidence>
<dbReference type="Gene3D" id="3.40.50.300">
    <property type="entry name" value="P-loop containing nucleotide triphosphate hydrolases"/>
    <property type="match status" value="1"/>
</dbReference>
<proteinExistence type="inferred from homology"/>
<evidence type="ECO:0000256" key="6">
    <source>
        <dbReference type="ARBA" id="ARBA00022777"/>
    </source>
</evidence>
<evidence type="ECO:0000313" key="14">
    <source>
        <dbReference type="EMBL" id="VVD01064.1"/>
    </source>
</evidence>
<dbReference type="InterPro" id="IPR027417">
    <property type="entry name" value="P-loop_NTPase"/>
</dbReference>
<feature type="domain" description="NOL9 C-terminal" evidence="13">
    <location>
        <begin position="780"/>
        <end position="868"/>
    </location>
</feature>
<evidence type="ECO:0000256" key="8">
    <source>
        <dbReference type="ARBA" id="ARBA00023242"/>
    </source>
</evidence>
<comment type="subcellular location">
    <subcellularLocation>
        <location evidence="1">Nucleus</location>
        <location evidence="1">Nucleolus</location>
    </subcellularLocation>
</comment>
<feature type="domain" description="Clp1 P-loop" evidence="11">
    <location>
        <begin position="541"/>
        <end position="684"/>
    </location>
</feature>
<evidence type="ECO:0000256" key="10">
    <source>
        <dbReference type="SAM" id="MobiDB-lite"/>
    </source>
</evidence>
<evidence type="ECO:0000259" key="12">
    <source>
        <dbReference type="Pfam" id="PF24419"/>
    </source>
</evidence>
<comment type="similarity">
    <text evidence="2">Belongs to the Clp1 family. NOL9/GRC3 subfamily.</text>
</comment>
<evidence type="ECO:0000256" key="5">
    <source>
        <dbReference type="ARBA" id="ARBA00022741"/>
    </source>
</evidence>
<sequence>MDFFERAHIIKGKGTKGEETVKKQLKLMLKGYKNSDNKLIKEAEHMKDDSDDSTSVSGFSDLNLTASSDDEKFTHNSSTDDSKYLVVETNSETLDNVSKSTTDSFSDNVVDDTMASNKDISSDSLYTDTLSSLDKDTMDFQDHNESPPDDSSTEFDTDGKLASKIHENLKVRKVNKKRKSVEMCSTNDFVVIEEELDSNNSIKHKNKKQCAEKISASANVTDSEEQNSLSPEYVSIAVNDTPHISFEDIVGEYKHPTVRNLSIDSHGPLLSTNNSGIFSVECEIAQINTEDDVDSLAPEVADDVTISDLIEEDSAGTILEDSVSSVIEENPVIESQSSCIDTSALKSIESVPEPNLPLETNADSLSVYIGNKSCVIVMKHPSSLYLNGKVLAKSLGGNIDVCGYTLKSEDCKIIAPYYSYSQCFKTVENSNDYSGLFSKLTSAGLATAKAEDIVTTLGESDGILLLKPMASLKMEFVDNNFSVSNLFKSNRSIENVFEEASKLLDCTLYSIKPVRCFEENPQWKHVMKTALNTPKRGIVCGGKGSGKSTFLRYCVNRLLHNGPVLVIDLDPGQSEFTVAGNVSATIVREPIFGPSFTHLKTPDMMLNIGVISTMDNTKCYVNAVQQLISYCKDNEHYKTMPWIVNTMGMTNALGLKFMTMIIHLIRPHYLLQYNCNNMKKNYSTKLYARNVMQLFDQFKRDRLFQNISYSYLEYDFIFAPDANTLLVNKFSLAPRDERYLSFLAYFGELCETFTKDIHSWVFGITPYEAAALHSNYQNPSFRVMLKDLYIGVNVNLKGNCIKNVINGKVVALCKQRSHCRSKVFKLSDKPLQCYGHGLVRGIDWEKEVLYVVTPVSGSKLSLVNTLVYSDWIPDIRGQETYLPEGTQLPYRTTENHQQLMSTPRRRFNPLQLIKMTSESSVK</sequence>
<dbReference type="Pfam" id="PF25467">
    <property type="entry name" value="NOL9_C"/>
    <property type="match status" value="1"/>
</dbReference>
<keyword evidence="15" id="KW-1185">Reference proteome</keyword>
<dbReference type="GO" id="GO:0000448">
    <property type="term" value="P:cleavage in ITS2 between 5.8S rRNA and LSU-rRNA of tricistronic rRNA transcript (SSU-rRNA, 5.8S rRNA, LSU-rRNA)"/>
    <property type="evidence" value="ECO:0007669"/>
    <property type="project" value="TreeGrafter"/>
</dbReference>
<dbReference type="SUPFAM" id="SSF52540">
    <property type="entry name" value="P-loop containing nucleoside triphosphate hydrolases"/>
    <property type="match status" value="1"/>
</dbReference>
<keyword evidence="6" id="KW-0418">Kinase</keyword>
<evidence type="ECO:0000256" key="4">
    <source>
        <dbReference type="ARBA" id="ARBA00022679"/>
    </source>
</evidence>
<feature type="compositionally biased region" description="Polar residues" evidence="10">
    <location>
        <begin position="53"/>
        <end position="67"/>
    </location>
</feature>
<keyword evidence="7" id="KW-0067">ATP-binding</keyword>
<evidence type="ECO:0000256" key="2">
    <source>
        <dbReference type="ARBA" id="ARBA00011003"/>
    </source>
</evidence>
<dbReference type="Proteomes" id="UP000324832">
    <property type="component" value="Unassembled WGS sequence"/>
</dbReference>
<evidence type="ECO:0000259" key="11">
    <source>
        <dbReference type="Pfam" id="PF16575"/>
    </source>
</evidence>
<dbReference type="Pfam" id="PF16575">
    <property type="entry name" value="CLP1_P"/>
    <property type="match status" value="1"/>
</dbReference>
<keyword evidence="4" id="KW-0808">Transferase</keyword>
<dbReference type="Pfam" id="PF24419">
    <property type="entry name" value="Cupin_NOL9"/>
    <property type="match status" value="1"/>
</dbReference>
<feature type="region of interest" description="Disordered" evidence="10">
    <location>
        <begin position="136"/>
        <end position="157"/>
    </location>
</feature>
<keyword evidence="3" id="KW-0698">rRNA processing</keyword>
<evidence type="ECO:0000256" key="7">
    <source>
        <dbReference type="ARBA" id="ARBA00022840"/>
    </source>
</evidence>
<dbReference type="AlphaFoldDB" id="A0A5E4QVT8"/>
<reference evidence="14 15" key="1">
    <citation type="submission" date="2017-07" db="EMBL/GenBank/DDBJ databases">
        <authorList>
            <person name="Talla V."/>
            <person name="Backstrom N."/>
        </authorList>
    </citation>
    <scope>NUCLEOTIDE SEQUENCE [LARGE SCALE GENOMIC DNA]</scope>
</reference>
<feature type="compositionally biased region" description="Basic and acidic residues" evidence="10">
    <location>
        <begin position="136"/>
        <end position="146"/>
    </location>
</feature>
<dbReference type="InterPro" id="IPR057573">
    <property type="entry name" value="NOL9_N"/>
</dbReference>
<evidence type="ECO:0000259" key="13">
    <source>
        <dbReference type="Pfam" id="PF25467"/>
    </source>
</evidence>
<evidence type="ECO:0000313" key="15">
    <source>
        <dbReference type="Proteomes" id="UP000324832"/>
    </source>
</evidence>
<dbReference type="InterPro" id="IPR057570">
    <property type="entry name" value="NOL9_C"/>
</dbReference>
<dbReference type="GO" id="GO:0051731">
    <property type="term" value="F:polynucleotide 5'-hydroxyl-kinase activity"/>
    <property type="evidence" value="ECO:0007669"/>
    <property type="project" value="InterPro"/>
</dbReference>
<name>A0A5E4QVT8_9NEOP</name>
<dbReference type="EMBL" id="FZQP02005144">
    <property type="protein sequence ID" value="VVD01064.1"/>
    <property type="molecule type" value="Genomic_DNA"/>
</dbReference>
<dbReference type="InterPro" id="IPR045116">
    <property type="entry name" value="Clp1/Grc3"/>
</dbReference>